<keyword evidence="6" id="KW-1185">Reference proteome</keyword>
<sequence>MVTRYRLAHGARLELGAKSLVVNRTAATLTVVHGGGRGCSLNLEAPVIGVWIPLRGRLQLGASDMLAYPGELRVTEPESNFRAVGRGGAVWVALFGTPQVWRQVIGRASGPTTGSLLPACHEADFDLRRGAVAMARAEATRDLEASAEMMIDRVLSLQARFAPAIASCPGRTYAQRRQVFLRLQRVRNYLAANCHLDVDNDTLAKMASYSPSHFIRAFGAAYGETPHAYLIRKRLEYARRLLRTSPLAISEVALASGFESRCTFSRLFRERYGTTAGAMRAVAAGVRS</sequence>
<dbReference type="PROSITE" id="PS01124">
    <property type="entry name" value="HTH_ARAC_FAMILY_2"/>
    <property type="match status" value="1"/>
</dbReference>
<reference evidence="6" key="1">
    <citation type="journal article" date="2019" name="Int. J. Syst. Evol. Microbiol.">
        <title>The Global Catalogue of Microorganisms (GCM) 10K type strain sequencing project: providing services to taxonomists for standard genome sequencing and annotation.</title>
        <authorList>
            <consortium name="The Broad Institute Genomics Platform"/>
            <consortium name="The Broad Institute Genome Sequencing Center for Infectious Disease"/>
            <person name="Wu L."/>
            <person name="Ma J."/>
        </authorList>
    </citation>
    <scope>NUCLEOTIDE SEQUENCE [LARGE SCALE GENOMIC DNA]</scope>
    <source>
        <strain evidence="6">CCUG 30340</strain>
    </source>
</reference>
<comment type="caution">
    <text evidence="5">The sequence shown here is derived from an EMBL/GenBank/DDBJ whole genome shotgun (WGS) entry which is preliminary data.</text>
</comment>
<evidence type="ECO:0000256" key="2">
    <source>
        <dbReference type="ARBA" id="ARBA00023125"/>
    </source>
</evidence>
<dbReference type="PANTHER" id="PTHR46796">
    <property type="entry name" value="HTH-TYPE TRANSCRIPTIONAL ACTIVATOR RHAS-RELATED"/>
    <property type="match status" value="1"/>
</dbReference>
<dbReference type="Proteomes" id="UP001595886">
    <property type="component" value="Unassembled WGS sequence"/>
</dbReference>
<feature type="domain" description="HTH araC/xylS-type" evidence="4">
    <location>
        <begin position="184"/>
        <end position="282"/>
    </location>
</feature>
<protein>
    <submittedName>
        <fullName evidence="5">Helix-turn-helix domain-containing protein</fullName>
    </submittedName>
</protein>
<dbReference type="EMBL" id="JBHSHD010000013">
    <property type="protein sequence ID" value="MFC4822064.1"/>
    <property type="molecule type" value="Genomic_DNA"/>
</dbReference>
<keyword evidence="2" id="KW-0238">DNA-binding</keyword>
<dbReference type="RefSeq" id="WP_380022353.1">
    <property type="nucleotide sequence ID" value="NZ_JBHSHD010000013.1"/>
</dbReference>
<dbReference type="InterPro" id="IPR050204">
    <property type="entry name" value="AraC_XylS_family_regulators"/>
</dbReference>
<evidence type="ECO:0000259" key="4">
    <source>
        <dbReference type="PROSITE" id="PS01124"/>
    </source>
</evidence>
<accession>A0ABV9R2P1</accession>
<keyword evidence="1" id="KW-0805">Transcription regulation</keyword>
<dbReference type="InterPro" id="IPR009057">
    <property type="entry name" value="Homeodomain-like_sf"/>
</dbReference>
<keyword evidence="3" id="KW-0804">Transcription</keyword>
<gene>
    <name evidence="5" type="ORF">ACFO6Q_17195</name>
</gene>
<evidence type="ECO:0000256" key="1">
    <source>
        <dbReference type="ARBA" id="ARBA00023015"/>
    </source>
</evidence>
<evidence type="ECO:0000256" key="3">
    <source>
        <dbReference type="ARBA" id="ARBA00023163"/>
    </source>
</evidence>
<dbReference type="SMART" id="SM00342">
    <property type="entry name" value="HTH_ARAC"/>
    <property type="match status" value="1"/>
</dbReference>
<organism evidence="5 6">
    <name type="scientific">Dokdonella ginsengisoli</name>
    <dbReference type="NCBI Taxonomy" id="363846"/>
    <lineage>
        <taxon>Bacteria</taxon>
        <taxon>Pseudomonadati</taxon>
        <taxon>Pseudomonadota</taxon>
        <taxon>Gammaproteobacteria</taxon>
        <taxon>Lysobacterales</taxon>
        <taxon>Rhodanobacteraceae</taxon>
        <taxon>Dokdonella</taxon>
    </lineage>
</organism>
<dbReference type="SUPFAM" id="SSF46689">
    <property type="entry name" value="Homeodomain-like"/>
    <property type="match status" value="2"/>
</dbReference>
<evidence type="ECO:0000313" key="6">
    <source>
        <dbReference type="Proteomes" id="UP001595886"/>
    </source>
</evidence>
<dbReference type="Pfam" id="PF12833">
    <property type="entry name" value="HTH_18"/>
    <property type="match status" value="1"/>
</dbReference>
<name>A0ABV9R2P1_9GAMM</name>
<dbReference type="Gene3D" id="1.10.10.60">
    <property type="entry name" value="Homeodomain-like"/>
    <property type="match status" value="2"/>
</dbReference>
<dbReference type="InterPro" id="IPR018060">
    <property type="entry name" value="HTH_AraC"/>
</dbReference>
<evidence type="ECO:0000313" key="5">
    <source>
        <dbReference type="EMBL" id="MFC4822064.1"/>
    </source>
</evidence>
<proteinExistence type="predicted"/>
<dbReference type="PROSITE" id="PS00041">
    <property type="entry name" value="HTH_ARAC_FAMILY_1"/>
    <property type="match status" value="1"/>
</dbReference>
<dbReference type="InterPro" id="IPR018062">
    <property type="entry name" value="HTH_AraC-typ_CS"/>
</dbReference>
<dbReference type="PANTHER" id="PTHR46796:SF7">
    <property type="entry name" value="ARAC FAMILY TRANSCRIPTIONAL REGULATOR"/>
    <property type="match status" value="1"/>
</dbReference>